<sequence>MSADWPEAVDRHLLPTVDSTNTYGFLLPRVPAWVVAEEQTAGRGRRGRNWVSPRGNFYGSLILEPDLPPERTALLSFAAALALRDACVAVTGMEGIFRLKWPNDVLLNGRKLSGILLERRHDRLAIGMGVNLIGAPPAEAVETRALPPTSLLEETGQRITPAQLLSHLAPAMQRWQAELAQGFGPVRKAFLSSCAHLGAPITARTMTEVHEGIFEGIDDSGALELRTSTGIMLIPAADIFFRNTPDAPYH</sequence>
<proteinExistence type="predicted"/>
<evidence type="ECO:0000256" key="2">
    <source>
        <dbReference type="ARBA" id="ARBA00023267"/>
    </source>
</evidence>
<dbReference type="PROSITE" id="PS51733">
    <property type="entry name" value="BPL_LPL_CATALYTIC"/>
    <property type="match status" value="1"/>
</dbReference>
<dbReference type="PANTHER" id="PTHR12835:SF5">
    <property type="entry name" value="BIOTIN--PROTEIN LIGASE"/>
    <property type="match status" value="1"/>
</dbReference>
<dbReference type="InterPro" id="IPR004408">
    <property type="entry name" value="Biotin_CoA_COase_ligase"/>
</dbReference>
<dbReference type="Pfam" id="PF02237">
    <property type="entry name" value="BPL_C"/>
    <property type="match status" value="1"/>
</dbReference>
<dbReference type="SUPFAM" id="SSF55681">
    <property type="entry name" value="Class II aaRS and biotin synthetases"/>
    <property type="match status" value="1"/>
</dbReference>
<protein>
    <recommendedName>
        <fullName evidence="3">biotin--[biotin carboxyl-carrier protein] ligase</fullName>
        <ecNumber evidence="3">6.3.4.15</ecNumber>
    </recommendedName>
</protein>
<dbReference type="Gene3D" id="3.30.930.10">
    <property type="entry name" value="Bira Bifunctional Protein, Domain 2"/>
    <property type="match status" value="1"/>
</dbReference>
<keyword evidence="1 6" id="KW-0436">Ligase</keyword>
<comment type="catalytic activity">
    <reaction evidence="4">
        <text>biotin + L-lysyl-[protein] + ATP = N(6)-biotinyl-L-lysyl-[protein] + AMP + diphosphate + H(+)</text>
        <dbReference type="Rhea" id="RHEA:11756"/>
        <dbReference type="Rhea" id="RHEA-COMP:9752"/>
        <dbReference type="Rhea" id="RHEA-COMP:10505"/>
        <dbReference type="ChEBI" id="CHEBI:15378"/>
        <dbReference type="ChEBI" id="CHEBI:29969"/>
        <dbReference type="ChEBI" id="CHEBI:30616"/>
        <dbReference type="ChEBI" id="CHEBI:33019"/>
        <dbReference type="ChEBI" id="CHEBI:57586"/>
        <dbReference type="ChEBI" id="CHEBI:83144"/>
        <dbReference type="ChEBI" id="CHEBI:456215"/>
        <dbReference type="EC" id="6.3.4.15"/>
    </reaction>
</comment>
<dbReference type="AlphaFoldDB" id="A0A8J8MRN7"/>
<dbReference type="EC" id="6.3.4.15" evidence="3"/>
<evidence type="ECO:0000256" key="1">
    <source>
        <dbReference type="ARBA" id="ARBA00022598"/>
    </source>
</evidence>
<evidence type="ECO:0000256" key="3">
    <source>
        <dbReference type="ARBA" id="ARBA00024227"/>
    </source>
</evidence>
<dbReference type="NCBIfam" id="TIGR00121">
    <property type="entry name" value="birA_ligase"/>
    <property type="match status" value="1"/>
</dbReference>
<feature type="domain" description="BPL/LPL catalytic" evidence="5">
    <location>
        <begin position="6"/>
        <end position="180"/>
    </location>
</feature>
<gene>
    <name evidence="6" type="ORF">GR316_04010</name>
</gene>
<keyword evidence="2" id="KW-0092">Biotin</keyword>
<dbReference type="Proteomes" id="UP000679284">
    <property type="component" value="Chromosome"/>
</dbReference>
<dbReference type="CDD" id="cd16442">
    <property type="entry name" value="BPL"/>
    <property type="match status" value="1"/>
</dbReference>
<dbReference type="InterPro" id="IPR003142">
    <property type="entry name" value="BPL_C"/>
</dbReference>
<evidence type="ECO:0000256" key="4">
    <source>
        <dbReference type="ARBA" id="ARBA00047846"/>
    </source>
</evidence>
<evidence type="ECO:0000259" key="5">
    <source>
        <dbReference type="PROSITE" id="PS51733"/>
    </source>
</evidence>
<dbReference type="EMBL" id="CP047289">
    <property type="protein sequence ID" value="QUS35507.1"/>
    <property type="molecule type" value="Genomic_DNA"/>
</dbReference>
<dbReference type="PANTHER" id="PTHR12835">
    <property type="entry name" value="BIOTIN PROTEIN LIGASE"/>
    <property type="match status" value="1"/>
</dbReference>
<dbReference type="KEGG" id="fap:GR316_04010"/>
<accession>A0A8J8MRN7</accession>
<organism evidence="6 7">
    <name type="scientific">Falsirhodobacter algicola</name>
    <dbReference type="NCBI Taxonomy" id="2692330"/>
    <lineage>
        <taxon>Bacteria</taxon>
        <taxon>Pseudomonadati</taxon>
        <taxon>Pseudomonadota</taxon>
        <taxon>Alphaproteobacteria</taxon>
        <taxon>Rhodobacterales</taxon>
        <taxon>Paracoccaceae</taxon>
        <taxon>Falsirhodobacter</taxon>
    </lineage>
</organism>
<dbReference type="GO" id="GO:0005737">
    <property type="term" value="C:cytoplasm"/>
    <property type="evidence" value="ECO:0007669"/>
    <property type="project" value="TreeGrafter"/>
</dbReference>
<keyword evidence="7" id="KW-1185">Reference proteome</keyword>
<dbReference type="RefSeq" id="WP_211784756.1">
    <property type="nucleotide sequence ID" value="NZ_CP047289.1"/>
</dbReference>
<dbReference type="InterPro" id="IPR045864">
    <property type="entry name" value="aa-tRNA-synth_II/BPL/LPL"/>
</dbReference>
<evidence type="ECO:0000313" key="6">
    <source>
        <dbReference type="EMBL" id="QUS35507.1"/>
    </source>
</evidence>
<dbReference type="Pfam" id="PF03099">
    <property type="entry name" value="BPL_LplA_LipB"/>
    <property type="match status" value="1"/>
</dbReference>
<dbReference type="InterPro" id="IPR004143">
    <property type="entry name" value="BPL_LPL_catalytic"/>
</dbReference>
<dbReference type="GO" id="GO:0004077">
    <property type="term" value="F:biotin--[biotin carboxyl-carrier protein] ligase activity"/>
    <property type="evidence" value="ECO:0007669"/>
    <property type="project" value="UniProtKB-EC"/>
</dbReference>
<evidence type="ECO:0000313" key="7">
    <source>
        <dbReference type="Proteomes" id="UP000679284"/>
    </source>
</evidence>
<reference evidence="6" key="1">
    <citation type="submission" date="2020-01" db="EMBL/GenBank/DDBJ databases">
        <authorList>
            <person name="Yang Y."/>
            <person name="Kwon Y.M."/>
        </authorList>
    </citation>
    <scope>NUCLEOTIDE SEQUENCE</scope>
    <source>
        <strain evidence="6">PG104</strain>
    </source>
</reference>
<name>A0A8J8MRN7_9RHOB</name>